<evidence type="ECO:0000256" key="1">
    <source>
        <dbReference type="ARBA" id="ARBA00004585"/>
    </source>
</evidence>
<organism evidence="20 22">
    <name type="scientific">Hyalella azteca</name>
    <name type="common">Amphipod</name>
    <dbReference type="NCBI Taxonomy" id="294128"/>
    <lineage>
        <taxon>Eukaryota</taxon>
        <taxon>Metazoa</taxon>
        <taxon>Ecdysozoa</taxon>
        <taxon>Arthropoda</taxon>
        <taxon>Crustacea</taxon>
        <taxon>Multicrustacea</taxon>
        <taxon>Malacostraca</taxon>
        <taxon>Eumalacostraca</taxon>
        <taxon>Peracarida</taxon>
        <taxon>Amphipoda</taxon>
        <taxon>Senticaudata</taxon>
        <taxon>Talitrida</taxon>
        <taxon>Talitroidea</taxon>
        <taxon>Hyalellidae</taxon>
        <taxon>Hyalella</taxon>
    </lineage>
</organism>
<dbReference type="RefSeq" id="XP_047737337.1">
    <property type="nucleotide sequence ID" value="XM_047881381.1"/>
</dbReference>
<keyword evidence="8 18" id="KW-0863">Zinc-finger</keyword>
<comment type="similarity">
    <text evidence="3">Belongs to the pex2/pex10/pex12 family.</text>
</comment>
<dbReference type="RefSeq" id="XP_018020691.1">
    <property type="nucleotide sequence ID" value="XM_018165202.2"/>
</dbReference>
<evidence type="ECO:0000256" key="8">
    <source>
        <dbReference type="ARBA" id="ARBA00022771"/>
    </source>
</evidence>
<evidence type="ECO:0000256" key="18">
    <source>
        <dbReference type="PROSITE-ProRule" id="PRU00175"/>
    </source>
</evidence>
<evidence type="ECO:0000313" key="21">
    <source>
        <dbReference type="RefSeq" id="XP_018020688.1"/>
    </source>
</evidence>
<keyword evidence="13" id="KW-0472">Membrane</keyword>
<dbReference type="GO" id="GO:0016558">
    <property type="term" value="P:protein import into peroxisome matrix"/>
    <property type="evidence" value="ECO:0007669"/>
    <property type="project" value="InterPro"/>
</dbReference>
<dbReference type="OrthoDB" id="1701437at2759"/>
<dbReference type="Proteomes" id="UP000694843">
    <property type="component" value="Unplaced"/>
</dbReference>
<proteinExistence type="inferred from homology"/>
<sequence>MTDKSSPHEYPHLPPRIAHLDAKFLDGEIQGLLKSTLLNSVQLAGVYWFTRFEPEIEALLKYLLLRQTLFRRKATFGQQLLQMKYSHSVPNRRLQMYALVILLFPWLQKRLSDILSIFKVSDETKAWTNYLFDNLELVYKIANIVNLLVFLRDGLYSTVEERIFSLRAVPTAPQHMRSISYTFFGRELFWNGYADFIGALLPLISAQKFHNYVRKLLPSSQPSDRKTNVAKETATVHENSVCAFCAQPPILPRCFGCSHLACYYCITVRSREDLHTECPLCGYKLLDISDIVPAHVVVQEQ</sequence>
<evidence type="ECO:0000256" key="17">
    <source>
        <dbReference type="ARBA" id="ARBA00034523"/>
    </source>
</evidence>
<accession>A0A8B7P3J5</accession>
<dbReference type="Pfam" id="PF04757">
    <property type="entry name" value="Pex2_Pex12"/>
    <property type="match status" value="1"/>
</dbReference>
<keyword evidence="20" id="KW-1185">Reference proteome</keyword>
<evidence type="ECO:0000256" key="5">
    <source>
        <dbReference type="ARBA" id="ARBA00022679"/>
    </source>
</evidence>
<dbReference type="RefSeq" id="XP_018020689.1">
    <property type="nucleotide sequence ID" value="XM_018165200.2"/>
</dbReference>
<dbReference type="RefSeq" id="XP_047737338.1">
    <property type="nucleotide sequence ID" value="XM_047881382.1"/>
</dbReference>
<evidence type="ECO:0000313" key="22">
    <source>
        <dbReference type="RefSeq" id="XP_018020689.1"/>
    </source>
</evidence>
<dbReference type="SUPFAM" id="SSF57850">
    <property type="entry name" value="RING/U-box"/>
    <property type="match status" value="1"/>
</dbReference>
<evidence type="ECO:0000313" key="23">
    <source>
        <dbReference type="RefSeq" id="XP_018020690.1"/>
    </source>
</evidence>
<keyword evidence="4" id="KW-0813">Transport</keyword>
<dbReference type="GO" id="GO:0008270">
    <property type="term" value="F:zinc ion binding"/>
    <property type="evidence" value="ECO:0007669"/>
    <property type="project" value="UniProtKB-KW"/>
</dbReference>
<evidence type="ECO:0000256" key="12">
    <source>
        <dbReference type="ARBA" id="ARBA00022989"/>
    </source>
</evidence>
<keyword evidence="5" id="KW-0808">Transferase</keyword>
<evidence type="ECO:0000256" key="11">
    <source>
        <dbReference type="ARBA" id="ARBA00022927"/>
    </source>
</evidence>
<dbReference type="InterPro" id="IPR001841">
    <property type="entry name" value="Znf_RING"/>
</dbReference>
<evidence type="ECO:0000256" key="3">
    <source>
        <dbReference type="ARBA" id="ARBA00008704"/>
    </source>
</evidence>
<protein>
    <recommendedName>
        <fullName evidence="17">RING-type E3 ubiquitin transferase (cysteine targeting)</fullName>
        <ecNumber evidence="17">2.3.2.36</ecNumber>
    </recommendedName>
    <alternativeName>
        <fullName evidence="15">Peroxin-2</fullName>
    </alternativeName>
</protein>
<dbReference type="GO" id="GO:0005778">
    <property type="term" value="C:peroxisomal membrane"/>
    <property type="evidence" value="ECO:0007669"/>
    <property type="project" value="UniProtKB-SubCell"/>
</dbReference>
<dbReference type="PANTHER" id="PTHR48178">
    <property type="entry name" value="PEROXISOME BIOGENESIS FACTOR 2"/>
    <property type="match status" value="1"/>
</dbReference>
<keyword evidence="11" id="KW-0653">Protein transport</keyword>
<dbReference type="GeneID" id="108677050"/>
<evidence type="ECO:0000259" key="19">
    <source>
        <dbReference type="PROSITE" id="PS50089"/>
    </source>
</evidence>
<dbReference type="OMA" id="WHGLMEL"/>
<keyword evidence="10" id="KW-0862">Zinc</keyword>
<evidence type="ECO:0000256" key="7">
    <source>
        <dbReference type="ARBA" id="ARBA00022723"/>
    </source>
</evidence>
<evidence type="ECO:0000256" key="2">
    <source>
        <dbReference type="ARBA" id="ARBA00004906"/>
    </source>
</evidence>
<dbReference type="KEGG" id="hazt:108677050"/>
<reference evidence="21 22" key="1">
    <citation type="submission" date="2025-04" db="UniProtKB">
        <authorList>
            <consortium name="RefSeq"/>
        </authorList>
    </citation>
    <scope>IDENTIFICATION</scope>
    <source>
        <tissue evidence="21 22">Whole organism</tissue>
    </source>
</reference>
<dbReference type="Gene3D" id="3.30.40.10">
    <property type="entry name" value="Zinc/RING finger domain, C3HC4 (zinc finger)"/>
    <property type="match status" value="1"/>
</dbReference>
<keyword evidence="6" id="KW-0812">Transmembrane</keyword>
<dbReference type="RefSeq" id="XP_018020690.1">
    <property type="nucleotide sequence ID" value="XM_018165201.2"/>
</dbReference>
<dbReference type="InterPro" id="IPR006845">
    <property type="entry name" value="Pex_N"/>
</dbReference>
<evidence type="ECO:0000313" key="24">
    <source>
        <dbReference type="RefSeq" id="XP_018020691.1"/>
    </source>
</evidence>
<dbReference type="PANTHER" id="PTHR48178:SF1">
    <property type="entry name" value="PEROXISOME BIOGENESIS FACTOR 2"/>
    <property type="match status" value="1"/>
</dbReference>
<evidence type="ECO:0000256" key="4">
    <source>
        <dbReference type="ARBA" id="ARBA00022448"/>
    </source>
</evidence>
<dbReference type="GO" id="GO:0061630">
    <property type="term" value="F:ubiquitin protein ligase activity"/>
    <property type="evidence" value="ECO:0007669"/>
    <property type="project" value="UniProtKB-EC"/>
</dbReference>
<keyword evidence="7" id="KW-0479">Metal-binding</keyword>
<evidence type="ECO:0000313" key="20">
    <source>
        <dbReference type="Proteomes" id="UP000694843"/>
    </source>
</evidence>
<feature type="domain" description="RING-type" evidence="19">
    <location>
        <begin position="242"/>
        <end position="281"/>
    </location>
</feature>
<evidence type="ECO:0000256" key="9">
    <source>
        <dbReference type="ARBA" id="ARBA00022786"/>
    </source>
</evidence>
<dbReference type="AlphaFoldDB" id="A0A8B7P3J5"/>
<keyword evidence="14" id="KW-0576">Peroxisome</keyword>
<comment type="subcellular location">
    <subcellularLocation>
        <location evidence="1">Peroxisome membrane</location>
        <topology evidence="1">Multi-pass membrane protein</topology>
    </subcellularLocation>
</comment>
<evidence type="ECO:0000256" key="6">
    <source>
        <dbReference type="ARBA" id="ARBA00022692"/>
    </source>
</evidence>
<evidence type="ECO:0000256" key="13">
    <source>
        <dbReference type="ARBA" id="ARBA00023136"/>
    </source>
</evidence>
<evidence type="ECO:0000256" key="10">
    <source>
        <dbReference type="ARBA" id="ARBA00022833"/>
    </source>
</evidence>
<gene>
    <name evidence="21 22 23 24 25 26" type="primary">LOC108677050</name>
</gene>
<dbReference type="InterPro" id="IPR025654">
    <property type="entry name" value="PEX2/10"/>
</dbReference>
<dbReference type="RefSeq" id="XP_018020688.1">
    <property type="nucleotide sequence ID" value="XM_018165199.2"/>
</dbReference>
<dbReference type="InterPro" id="IPR013083">
    <property type="entry name" value="Znf_RING/FYVE/PHD"/>
</dbReference>
<keyword evidence="12" id="KW-1133">Transmembrane helix</keyword>
<evidence type="ECO:0000256" key="16">
    <source>
        <dbReference type="ARBA" id="ARBA00034438"/>
    </source>
</evidence>
<comment type="catalytic activity">
    <reaction evidence="16">
        <text>[E2 ubiquitin-conjugating enzyme]-S-ubiquitinyl-L-cysteine + [acceptor protein]-L-cysteine = [E2 ubiquitin-conjugating enzyme]-L-cysteine + [acceptor protein]-S-ubiquitinyl-L-cysteine.</text>
        <dbReference type="EC" id="2.3.2.36"/>
    </reaction>
</comment>
<evidence type="ECO:0000256" key="14">
    <source>
        <dbReference type="ARBA" id="ARBA00023140"/>
    </source>
</evidence>
<keyword evidence="9" id="KW-0833">Ubl conjugation pathway</keyword>
<dbReference type="EC" id="2.3.2.36" evidence="17"/>
<name>A0A8B7P3J5_HYAAZ</name>
<dbReference type="CTD" id="5828"/>
<evidence type="ECO:0000313" key="25">
    <source>
        <dbReference type="RefSeq" id="XP_047737337.1"/>
    </source>
</evidence>
<comment type="pathway">
    <text evidence="2">Protein modification; protein ubiquitination.</text>
</comment>
<dbReference type="PROSITE" id="PS50089">
    <property type="entry name" value="ZF_RING_2"/>
    <property type="match status" value="1"/>
</dbReference>
<evidence type="ECO:0000256" key="15">
    <source>
        <dbReference type="ARBA" id="ARBA00032511"/>
    </source>
</evidence>
<evidence type="ECO:0000313" key="26">
    <source>
        <dbReference type="RefSeq" id="XP_047737338.1"/>
    </source>
</evidence>